<evidence type="ECO:0000313" key="2">
    <source>
        <dbReference type="EMBL" id="UNV87357.1"/>
    </source>
</evidence>
<evidence type="ECO:0000313" key="4">
    <source>
        <dbReference type="Proteomes" id="UP000829504"/>
    </source>
</evidence>
<reference evidence="1 3" key="1">
    <citation type="submission" date="2014-12" db="EMBL/GenBank/DDBJ databases">
        <title>Genome sequence of Morococcus cerebrosus.</title>
        <authorList>
            <person name="Shin S.-K."/>
            <person name="Yi H."/>
        </authorList>
    </citation>
    <scope>NUCLEOTIDE SEQUENCE [LARGE SCALE GENOMIC DNA]</scope>
    <source>
        <strain evidence="1 3">CIP 81.93</strain>
    </source>
</reference>
<protein>
    <submittedName>
        <fullName evidence="1">Uncharacterized protein</fullName>
    </submittedName>
</protein>
<evidence type="ECO:0000313" key="1">
    <source>
        <dbReference type="EMBL" id="KIC12805.1"/>
    </source>
</evidence>
<dbReference type="EMBL" id="CP094242">
    <property type="protein sequence ID" value="UNV87357.1"/>
    <property type="molecule type" value="Genomic_DNA"/>
</dbReference>
<dbReference type="Proteomes" id="UP000829504">
    <property type="component" value="Chromosome"/>
</dbReference>
<reference evidence="2 4" key="2">
    <citation type="submission" date="2022-03" db="EMBL/GenBank/DDBJ databases">
        <title>Genome sequencing of Morococcus cerebrosus.</title>
        <authorList>
            <person name="Baek M.-G."/>
            <person name="Yi H."/>
        </authorList>
    </citation>
    <scope>NUCLEOTIDE SEQUENCE [LARGE SCALE GENOMIC DNA]</scope>
    <source>
        <strain evidence="2 4">CIP 81.93</strain>
    </source>
</reference>
<dbReference type="Proteomes" id="UP000031390">
    <property type="component" value="Unassembled WGS sequence"/>
</dbReference>
<dbReference type="RefSeq" id="WP_156122105.1">
    <property type="nucleotide sequence ID" value="NZ_CP094242.1"/>
</dbReference>
<accession>A0A0C1H2Y7</accession>
<name>A0A0C1H2Y7_9NEIS</name>
<evidence type="ECO:0000313" key="3">
    <source>
        <dbReference type="Proteomes" id="UP000031390"/>
    </source>
</evidence>
<organism evidence="1 3">
    <name type="scientific">Morococcus cerebrosus</name>
    <dbReference type="NCBI Taxonomy" id="1056807"/>
    <lineage>
        <taxon>Bacteria</taxon>
        <taxon>Pseudomonadati</taxon>
        <taxon>Pseudomonadota</taxon>
        <taxon>Betaproteobacteria</taxon>
        <taxon>Neisseriales</taxon>
        <taxon>Neisseriaceae</taxon>
        <taxon>Morococcus</taxon>
    </lineage>
</organism>
<dbReference type="EMBL" id="JUFZ01000013">
    <property type="protein sequence ID" value="KIC12805.1"/>
    <property type="molecule type" value="Genomic_DNA"/>
</dbReference>
<sequence length="52" mass="5874">MEKGANLCKDKKDATLTLHLKADSGYSSYVEYRVSPNQWAEILKILEEKSNG</sequence>
<dbReference type="AlphaFoldDB" id="A0A0C1H2Y7"/>
<keyword evidence="4" id="KW-1185">Reference proteome</keyword>
<proteinExistence type="predicted"/>
<gene>
    <name evidence="1" type="ORF">MCC93_03450</name>
    <name evidence="2" type="ORF">MON37_12100</name>
</gene>